<reference evidence="3 4" key="2">
    <citation type="journal article" date="2014" name="FEMS Microbiol. Lett.">
        <title>Draft genomic DNA sequence of the facultatively methylotrophic bacterium Acidomonas methanolica type strain MB58.</title>
        <authorList>
            <person name="Higashiura N."/>
            <person name="Hadano H."/>
            <person name="Hirakawa H."/>
            <person name="Matsutani M."/>
            <person name="Takabe S."/>
            <person name="Matsushita K."/>
            <person name="Azuma Y."/>
        </authorList>
    </citation>
    <scope>NUCLEOTIDE SEQUENCE [LARGE SCALE GENOMIC DNA]</scope>
    <source>
        <strain evidence="3 4">MB58</strain>
    </source>
</reference>
<dbReference type="AlphaFoldDB" id="A0A023D2N2"/>
<dbReference type="SUPFAM" id="SSF56317">
    <property type="entry name" value="Carbon-nitrogen hydrolase"/>
    <property type="match status" value="1"/>
</dbReference>
<dbReference type="PROSITE" id="PS50263">
    <property type="entry name" value="CN_HYDROLASE"/>
    <property type="match status" value="1"/>
</dbReference>
<sequence length="272" mass="29125">MKVALGQFAVAPDWTDNQRTCLDLIARAKAEAADLLVLPEGVLAQDINNPEIMPRTAQPLDGPFMTQLVAAARGIVVMGCVNVPDGEGRFHNTLFILRDGAIAASYRKLHLYDAFSARESERTAPGDALPPVVEIAGMKVGVMTCYDLRFPELARALAVGGAEVIVTPAAWFRGPNKERHWEVLNVARALENTCYVVAVGECGPRNIGQSMVVDPLGVIALSLGEAPGLGVATLARERLAHARAILPVLDNRRFADPVLKPPRSAPAAEPRA</sequence>
<accession>A0A023D2N2</accession>
<dbReference type="CDD" id="cd07581">
    <property type="entry name" value="nitrilase_3"/>
    <property type="match status" value="1"/>
</dbReference>
<reference evidence="4" key="1">
    <citation type="journal article" date="2014" name="FEMS Microbiol. Lett.">
        <title>Draft Genomic DNA Sequence of the Facultatively Methylotrophic Bacterium Acidomonas methanolica type strain MB58.</title>
        <authorList>
            <person name="Higashiura N."/>
            <person name="Hadano H."/>
            <person name="Hirakawa H."/>
            <person name="Matsutani M."/>
            <person name="Takabe S."/>
            <person name="Matsushita K."/>
            <person name="Azuma Y."/>
        </authorList>
    </citation>
    <scope>NUCLEOTIDE SEQUENCE [LARGE SCALE GENOMIC DNA]</scope>
    <source>
        <strain evidence="4">MB58</strain>
    </source>
</reference>
<dbReference type="Gene3D" id="3.60.110.10">
    <property type="entry name" value="Carbon-nitrogen hydrolase"/>
    <property type="match status" value="1"/>
</dbReference>
<keyword evidence="3" id="KW-0378">Hydrolase</keyword>
<dbReference type="GO" id="GO:0016787">
    <property type="term" value="F:hydrolase activity"/>
    <property type="evidence" value="ECO:0007669"/>
    <property type="project" value="UniProtKB-KW"/>
</dbReference>
<comment type="similarity">
    <text evidence="1">Belongs to the carbon-nitrogen hydrolase superfamily. NIT1/NIT2 family.</text>
</comment>
<dbReference type="PANTHER" id="PTHR23088">
    <property type="entry name" value="NITRILASE-RELATED"/>
    <property type="match status" value="1"/>
</dbReference>
<evidence type="ECO:0000256" key="1">
    <source>
        <dbReference type="ARBA" id="ARBA00010613"/>
    </source>
</evidence>
<dbReference type="InterPro" id="IPR036526">
    <property type="entry name" value="C-N_Hydrolase_sf"/>
</dbReference>
<dbReference type="InterPro" id="IPR047999">
    <property type="entry name" value="De_GSH_amidase"/>
</dbReference>
<dbReference type="NCBIfam" id="NF033621">
    <property type="entry name" value="de_GSH_amidase"/>
    <property type="match status" value="1"/>
</dbReference>
<dbReference type="PANTHER" id="PTHR23088:SF27">
    <property type="entry name" value="DEAMINATED GLUTATHIONE AMIDASE"/>
    <property type="match status" value="1"/>
</dbReference>
<keyword evidence="4" id="KW-1185">Reference proteome</keyword>
<protein>
    <submittedName>
        <fullName evidence="3">Carbon-nitrogen hydrolase</fullName>
    </submittedName>
</protein>
<proteinExistence type="inferred from homology"/>
<evidence type="ECO:0000259" key="2">
    <source>
        <dbReference type="PROSITE" id="PS50263"/>
    </source>
</evidence>
<comment type="caution">
    <text evidence="3">The sequence shown here is derived from an EMBL/GenBank/DDBJ whole genome shotgun (WGS) entry which is preliminary data.</text>
</comment>
<evidence type="ECO:0000313" key="3">
    <source>
        <dbReference type="EMBL" id="GAJ28418.1"/>
    </source>
</evidence>
<name>A0A023D2N2_ACIMT</name>
<feature type="domain" description="CN hydrolase" evidence="2">
    <location>
        <begin position="1"/>
        <end position="236"/>
    </location>
</feature>
<dbReference type="Pfam" id="PF00795">
    <property type="entry name" value="CN_hydrolase"/>
    <property type="match status" value="1"/>
</dbReference>
<dbReference type="PROSITE" id="PS01227">
    <property type="entry name" value="UPF0012"/>
    <property type="match status" value="1"/>
</dbReference>
<evidence type="ECO:0000313" key="4">
    <source>
        <dbReference type="Proteomes" id="UP000019760"/>
    </source>
</evidence>
<organism evidence="3 4">
    <name type="scientific">Acidomonas methanolica NBRC 104435</name>
    <dbReference type="NCBI Taxonomy" id="1231351"/>
    <lineage>
        <taxon>Bacteria</taxon>
        <taxon>Pseudomonadati</taxon>
        <taxon>Pseudomonadota</taxon>
        <taxon>Alphaproteobacteria</taxon>
        <taxon>Acetobacterales</taxon>
        <taxon>Acetobacteraceae</taxon>
        <taxon>Acidomonas</taxon>
    </lineage>
</organism>
<dbReference type="OrthoDB" id="9811121at2"/>
<dbReference type="InterPro" id="IPR001110">
    <property type="entry name" value="UPF0012_CS"/>
</dbReference>
<dbReference type="EMBL" id="BAND01000023">
    <property type="protein sequence ID" value="GAJ28418.1"/>
    <property type="molecule type" value="Genomic_DNA"/>
</dbReference>
<dbReference type="InterPro" id="IPR003010">
    <property type="entry name" value="C-N_Hydrolase"/>
</dbReference>
<gene>
    <name evidence="3" type="ORF">Amme_023_011</name>
</gene>
<dbReference type="RefSeq" id="WP_042056985.1">
    <property type="nucleotide sequence ID" value="NZ_BAND01000023.1"/>
</dbReference>
<dbReference type="Proteomes" id="UP000019760">
    <property type="component" value="Unassembled WGS sequence"/>
</dbReference>